<evidence type="ECO:0000256" key="1">
    <source>
        <dbReference type="SAM" id="Phobius"/>
    </source>
</evidence>
<evidence type="ECO:0000313" key="2">
    <source>
        <dbReference type="EMBL" id="BBF92626.1"/>
    </source>
</evidence>
<dbReference type="Proteomes" id="UP000266934">
    <property type="component" value="Chromosome"/>
</dbReference>
<accession>A0A348FZ93</accession>
<dbReference type="RefSeq" id="WP_126398641.1">
    <property type="nucleotide sequence ID" value="NZ_AP018907.1"/>
</dbReference>
<dbReference type="EMBL" id="AP018907">
    <property type="protein sequence ID" value="BBF92626.1"/>
    <property type="molecule type" value="Genomic_DNA"/>
</dbReference>
<keyword evidence="3" id="KW-1185">Reference proteome</keyword>
<dbReference type="KEGG" id="blag:BLTE_13110"/>
<dbReference type="OrthoDB" id="7964867at2"/>
<organism evidence="2 3">
    <name type="scientific">Blastochloris tepida</name>
    <dbReference type="NCBI Taxonomy" id="2233851"/>
    <lineage>
        <taxon>Bacteria</taxon>
        <taxon>Pseudomonadati</taxon>
        <taxon>Pseudomonadota</taxon>
        <taxon>Alphaproteobacteria</taxon>
        <taxon>Hyphomicrobiales</taxon>
        <taxon>Blastochloridaceae</taxon>
        <taxon>Blastochloris</taxon>
    </lineage>
</organism>
<keyword evidence="1" id="KW-0472">Membrane</keyword>
<reference evidence="2 3" key="1">
    <citation type="submission" date="2018-08" db="EMBL/GenBank/DDBJ databases">
        <title>Complete genome sequencing of Blastochloris tepida GI.</title>
        <authorList>
            <person name="Tsukatani Y."/>
            <person name="Mori H."/>
        </authorList>
    </citation>
    <scope>NUCLEOTIDE SEQUENCE [LARGE SCALE GENOMIC DNA]</scope>
    <source>
        <strain evidence="2 3">GI</strain>
    </source>
</reference>
<proteinExistence type="predicted"/>
<keyword evidence="1" id="KW-0812">Transmembrane</keyword>
<protein>
    <submittedName>
        <fullName evidence="2">Uncharacterized protein</fullName>
    </submittedName>
</protein>
<dbReference type="AlphaFoldDB" id="A0A348FZ93"/>
<feature type="transmembrane region" description="Helical" evidence="1">
    <location>
        <begin position="70"/>
        <end position="91"/>
    </location>
</feature>
<keyword evidence="1" id="KW-1133">Transmembrane helix</keyword>
<sequence length="99" mass="10832">MMDPEPCPTPHRACPFDGEARDRITILEVEAKHSRAAMTQMAADTRAMRVDLDKMVGKFDAALSKIHGGWWVLVQITTAAMAIGGCIAWMLPKLAHAIS</sequence>
<name>A0A348FZ93_9HYPH</name>
<gene>
    <name evidence="2" type="ORF">BLTE_13110</name>
</gene>
<evidence type="ECO:0000313" key="3">
    <source>
        <dbReference type="Proteomes" id="UP000266934"/>
    </source>
</evidence>